<dbReference type="GO" id="GO:0006397">
    <property type="term" value="P:mRNA processing"/>
    <property type="evidence" value="ECO:0007669"/>
    <property type="project" value="UniProtKB-KW"/>
</dbReference>
<feature type="coiled-coil region" evidence="7">
    <location>
        <begin position="188"/>
        <end position="215"/>
    </location>
</feature>
<evidence type="ECO:0000313" key="11">
    <source>
        <dbReference type="Proteomes" id="UP000318582"/>
    </source>
</evidence>
<evidence type="ECO:0000256" key="6">
    <source>
        <dbReference type="ARBA" id="ARBA00023242"/>
    </source>
</evidence>
<dbReference type="Pfam" id="PF08312">
    <property type="entry name" value="cwf21"/>
    <property type="match status" value="1"/>
</dbReference>
<dbReference type="InterPro" id="IPR013170">
    <property type="entry name" value="mRNA_splic_Cwf21_dom"/>
</dbReference>
<accession>A0A507DYM5</accession>
<keyword evidence="6" id="KW-0539">Nucleus</keyword>
<dbReference type="GO" id="GO:0008380">
    <property type="term" value="P:RNA splicing"/>
    <property type="evidence" value="ECO:0007669"/>
    <property type="project" value="UniProtKB-KW"/>
</dbReference>
<keyword evidence="3" id="KW-0507">mRNA processing</keyword>
<dbReference type="Proteomes" id="UP000318582">
    <property type="component" value="Unassembled WGS sequence"/>
</dbReference>
<dbReference type="EMBL" id="QEAQ01000068">
    <property type="protein sequence ID" value="TPX56636.1"/>
    <property type="molecule type" value="Genomic_DNA"/>
</dbReference>
<feature type="region of interest" description="Disordered" evidence="8">
    <location>
        <begin position="224"/>
        <end position="306"/>
    </location>
</feature>
<name>A0A507DYM5_9FUNG</name>
<dbReference type="PANTHER" id="PTHR36562:SF5">
    <property type="entry name" value="SERINE_ARGININE REPETITIVE MATRIX 2"/>
    <property type="match status" value="1"/>
</dbReference>
<feature type="compositionally biased region" description="Polar residues" evidence="8">
    <location>
        <begin position="10"/>
        <end position="25"/>
    </location>
</feature>
<dbReference type="AlphaFoldDB" id="A0A507DYM5"/>
<evidence type="ECO:0000256" key="5">
    <source>
        <dbReference type="ARBA" id="ARBA00023187"/>
    </source>
</evidence>
<feature type="domain" description="CWF21" evidence="9">
    <location>
        <begin position="52"/>
        <end position="97"/>
    </location>
</feature>
<dbReference type="PANTHER" id="PTHR36562">
    <property type="entry name" value="SERINE/ARGININE REPETITIVE MATRIX 2"/>
    <property type="match status" value="1"/>
</dbReference>
<proteinExistence type="inferred from homology"/>
<keyword evidence="11" id="KW-1185">Reference proteome</keyword>
<protein>
    <recommendedName>
        <fullName evidence="9">CWF21 domain-containing protein</fullName>
    </recommendedName>
</protein>
<evidence type="ECO:0000313" key="10">
    <source>
        <dbReference type="EMBL" id="TPX56636.1"/>
    </source>
</evidence>
<keyword evidence="4" id="KW-0747">Spliceosome</keyword>
<dbReference type="GO" id="GO:0005681">
    <property type="term" value="C:spliceosomal complex"/>
    <property type="evidence" value="ECO:0007669"/>
    <property type="project" value="UniProtKB-KW"/>
</dbReference>
<reference evidence="10 11" key="1">
    <citation type="journal article" date="2019" name="Sci. Rep.">
        <title>Comparative genomics of chytrid fungi reveal insights into the obligate biotrophic and pathogenic lifestyle of Synchytrium endobioticum.</title>
        <authorList>
            <person name="van de Vossenberg B.T.L.H."/>
            <person name="Warris S."/>
            <person name="Nguyen H.D.T."/>
            <person name="van Gent-Pelzer M.P.E."/>
            <person name="Joly D.L."/>
            <person name="van de Geest H.C."/>
            <person name="Bonants P.J.M."/>
            <person name="Smith D.S."/>
            <person name="Levesque C.A."/>
            <person name="van der Lee T.A.J."/>
        </authorList>
    </citation>
    <scope>NUCLEOTIDE SEQUENCE [LARGE SCALE GENOMIC DNA]</scope>
    <source>
        <strain evidence="10 11">CBS 809.83</strain>
    </source>
</reference>
<evidence type="ECO:0000259" key="9">
    <source>
        <dbReference type="SMART" id="SM01115"/>
    </source>
</evidence>
<gene>
    <name evidence="10" type="ORF">PhCBS80983_g04382</name>
</gene>
<dbReference type="InterPro" id="IPR051372">
    <property type="entry name" value="CWC21"/>
</dbReference>
<evidence type="ECO:0000256" key="2">
    <source>
        <dbReference type="ARBA" id="ARBA00005954"/>
    </source>
</evidence>
<dbReference type="STRING" id="109895.A0A507DYM5"/>
<comment type="similarity">
    <text evidence="2">Belongs to the CWC21 family.</text>
</comment>
<organism evidence="10 11">
    <name type="scientific">Powellomyces hirtus</name>
    <dbReference type="NCBI Taxonomy" id="109895"/>
    <lineage>
        <taxon>Eukaryota</taxon>
        <taxon>Fungi</taxon>
        <taxon>Fungi incertae sedis</taxon>
        <taxon>Chytridiomycota</taxon>
        <taxon>Chytridiomycota incertae sedis</taxon>
        <taxon>Chytridiomycetes</taxon>
        <taxon>Spizellomycetales</taxon>
        <taxon>Powellomycetaceae</taxon>
        <taxon>Powellomyces</taxon>
    </lineage>
</organism>
<keyword evidence="5" id="KW-0508">mRNA splicing</keyword>
<dbReference type="SMART" id="SM01115">
    <property type="entry name" value="cwf21"/>
    <property type="match status" value="1"/>
</dbReference>
<dbReference type="Gene3D" id="6.10.140.420">
    <property type="match status" value="1"/>
</dbReference>
<feature type="compositionally biased region" description="Basic and acidic residues" evidence="8">
    <location>
        <begin position="294"/>
        <end position="306"/>
    </location>
</feature>
<dbReference type="CDD" id="cd21373">
    <property type="entry name" value="cwf21_SRRM2-like"/>
    <property type="match status" value="1"/>
</dbReference>
<comment type="caution">
    <text evidence="10">The sequence shown here is derived from an EMBL/GenBank/DDBJ whole genome shotgun (WGS) entry which is preliminary data.</text>
</comment>
<comment type="subcellular location">
    <subcellularLocation>
        <location evidence="1">Nucleus</location>
    </subcellularLocation>
</comment>
<evidence type="ECO:0000256" key="3">
    <source>
        <dbReference type="ARBA" id="ARBA00022664"/>
    </source>
</evidence>
<feature type="compositionally biased region" description="Basic and acidic residues" evidence="8">
    <location>
        <begin position="224"/>
        <end position="267"/>
    </location>
</feature>
<feature type="region of interest" description="Disordered" evidence="8">
    <location>
        <begin position="1"/>
        <end position="49"/>
    </location>
</feature>
<evidence type="ECO:0000256" key="7">
    <source>
        <dbReference type="SAM" id="Coils"/>
    </source>
</evidence>
<evidence type="ECO:0000256" key="1">
    <source>
        <dbReference type="ARBA" id="ARBA00004123"/>
    </source>
</evidence>
<sequence>MYNGIGLSTARGSGTNGYVQRNLSSLRPRERIQDQPFDDKPPPIRKPNKDILDHQKKREVEVKCMELQDQLEAQDIPDDEVEARVDSLRQELLKNLERMSQDVKKLQEHQVHELAEAKEKADARTRAAFGIRDDFVAGAAFDRDLQRLWASVERDWKIAKDAKNGGKNAIRQVGLDLSDTYFCLTQETIKQQRVADRARREEERLEREKALIIKRKEDAKLAEKLVKQNERDRKSRDERMNEGRRERPVRDDSRGRRSSRGRRDNRMRSPSSSGSDRRGDSRSKGRRHACVRPLDVKPHPPRDLLSDADLHAPQLFPHLDLVHQSLHLAAARATQDSRLSVDRLLGLHLVVAKAMQDSRPNEGRHLDLCRLTLVAPRCKGMGLRHQPPTALTVNRRHRLVEENRLFHLHPLPSHLPQ</sequence>
<keyword evidence="7" id="KW-0175">Coiled coil</keyword>
<feature type="compositionally biased region" description="Basic and acidic residues" evidence="8">
    <location>
        <begin position="27"/>
        <end position="49"/>
    </location>
</feature>
<evidence type="ECO:0000256" key="4">
    <source>
        <dbReference type="ARBA" id="ARBA00022728"/>
    </source>
</evidence>
<evidence type="ECO:0000256" key="8">
    <source>
        <dbReference type="SAM" id="MobiDB-lite"/>
    </source>
</evidence>